<gene>
    <name evidence="1" type="ORF">TM448A00264_0024</name>
    <name evidence="2" type="ORF">TM448B00655_0006</name>
</gene>
<evidence type="ECO:0000313" key="1">
    <source>
        <dbReference type="EMBL" id="QJA45646.1"/>
    </source>
</evidence>
<reference evidence="1" key="1">
    <citation type="submission" date="2020-03" db="EMBL/GenBank/DDBJ databases">
        <title>The deep terrestrial virosphere.</title>
        <authorList>
            <person name="Holmfeldt K."/>
            <person name="Nilsson E."/>
            <person name="Simone D."/>
            <person name="Lopez-Fernandez M."/>
            <person name="Wu X."/>
            <person name="de Brujin I."/>
            <person name="Lundin D."/>
            <person name="Andersson A."/>
            <person name="Bertilsson S."/>
            <person name="Dopson M."/>
        </authorList>
    </citation>
    <scope>NUCLEOTIDE SEQUENCE</scope>
    <source>
        <strain evidence="1">TM448A00264</strain>
        <strain evidence="2">TM448B00655</strain>
    </source>
</reference>
<accession>A0A6H1ZCL0</accession>
<dbReference type="EMBL" id="MT143994">
    <property type="protein sequence ID" value="QJA45646.1"/>
    <property type="molecule type" value="Genomic_DNA"/>
</dbReference>
<proteinExistence type="predicted"/>
<evidence type="ECO:0000313" key="2">
    <source>
        <dbReference type="EMBL" id="QJH96203.1"/>
    </source>
</evidence>
<protein>
    <submittedName>
        <fullName evidence="1">Uncharacterized protein</fullName>
    </submittedName>
</protein>
<dbReference type="EMBL" id="MT144643">
    <property type="protein sequence ID" value="QJH96203.1"/>
    <property type="molecule type" value="Genomic_DNA"/>
</dbReference>
<dbReference type="AlphaFoldDB" id="A0A6H1ZCL0"/>
<organism evidence="1">
    <name type="scientific">viral metagenome</name>
    <dbReference type="NCBI Taxonomy" id="1070528"/>
    <lineage>
        <taxon>unclassified sequences</taxon>
        <taxon>metagenomes</taxon>
        <taxon>organismal metagenomes</taxon>
    </lineage>
</organism>
<sequence length="123" mass="13781">MEEKNYKKALSMAKEHLAYIAGSLSMERVQDVARQGLERILEVEQTPELWLEFARTVAKLLGANSAVKELSHQMATMGTPTTATQLHSFQSAVSLAEHYDQQARKYLAEIFGQRAHVPAPPKE</sequence>
<name>A0A6H1ZCL0_9ZZZZ</name>